<evidence type="ECO:0000256" key="3">
    <source>
        <dbReference type="ARBA" id="ARBA00022679"/>
    </source>
</evidence>
<organism evidence="9 10">
    <name type="scientific">Tindallia magadiensis</name>
    <dbReference type="NCBI Taxonomy" id="69895"/>
    <lineage>
        <taxon>Bacteria</taxon>
        <taxon>Bacillati</taxon>
        <taxon>Bacillota</taxon>
        <taxon>Clostridia</taxon>
        <taxon>Peptostreptococcales</taxon>
        <taxon>Tindalliaceae</taxon>
        <taxon>Tindallia</taxon>
    </lineage>
</organism>
<proteinExistence type="predicted"/>
<dbReference type="PROSITE" id="PS01348">
    <property type="entry name" value="MRAY_2"/>
    <property type="match status" value="1"/>
</dbReference>
<evidence type="ECO:0000313" key="9">
    <source>
        <dbReference type="EMBL" id="SFH69009.1"/>
    </source>
</evidence>
<feature type="transmembrane region" description="Helical" evidence="8">
    <location>
        <begin position="291"/>
        <end position="309"/>
    </location>
</feature>
<evidence type="ECO:0000256" key="1">
    <source>
        <dbReference type="ARBA" id="ARBA00004651"/>
    </source>
</evidence>
<name>A0A1I3C494_9FIRM</name>
<dbReference type="GO" id="GO:0044038">
    <property type="term" value="P:cell wall macromolecule biosynthetic process"/>
    <property type="evidence" value="ECO:0007669"/>
    <property type="project" value="TreeGrafter"/>
</dbReference>
<comment type="cofactor">
    <cofactor evidence="7">
        <name>Mg(2+)</name>
        <dbReference type="ChEBI" id="CHEBI:18420"/>
    </cofactor>
</comment>
<dbReference type="GO" id="GO:0046872">
    <property type="term" value="F:metal ion binding"/>
    <property type="evidence" value="ECO:0007669"/>
    <property type="project" value="UniProtKB-KW"/>
</dbReference>
<keyword evidence="3 9" id="KW-0808">Transferase</keyword>
<feature type="transmembrane region" description="Helical" evidence="8">
    <location>
        <begin position="47"/>
        <end position="67"/>
    </location>
</feature>
<keyword evidence="2" id="KW-1003">Cell membrane</keyword>
<dbReference type="GO" id="GO:0009103">
    <property type="term" value="P:lipopolysaccharide biosynthetic process"/>
    <property type="evidence" value="ECO:0007669"/>
    <property type="project" value="TreeGrafter"/>
</dbReference>
<dbReference type="GO" id="GO:0016780">
    <property type="term" value="F:phosphotransferase activity, for other substituted phosphate groups"/>
    <property type="evidence" value="ECO:0007669"/>
    <property type="project" value="InterPro"/>
</dbReference>
<feature type="transmembrane region" description="Helical" evidence="8">
    <location>
        <begin position="101"/>
        <end position="125"/>
    </location>
</feature>
<feature type="transmembrane region" description="Helical" evidence="8">
    <location>
        <begin position="186"/>
        <end position="203"/>
    </location>
</feature>
<sequence length="342" mass="36565">MVQQMVLALMLSGAISYIATPIALKMSHRVGAIDIPKDNRRMHKDPIPRLGGLAIYVGFVISSLLLLPFNSEQMALLTGATLMMGLGMVDDSKTLSAKIKLSGQILAALIVMYGGVRIEFITNFLAPSKNIIALGWLSFPVTLFWIVGITNTVNLIDGLDGLAAGVSVIASMSLAAVAYLNGMPEVTVILLILAGASLGFLPHNSHPARIFMGDTGSLFIGFVLAVISVEGVLKSATTIAVAIPVMALGVPIVDTTCAIIRRFLNKRPIMEADKGHLHHRLLEQGYSHRQTVWILYGMSLFLGVGAVYISDAERIPSIIVLLIVIATVSTALVRIGLLRKTS</sequence>
<keyword evidence="10" id="KW-1185">Reference proteome</keyword>
<dbReference type="PANTHER" id="PTHR22926:SF3">
    <property type="entry name" value="UNDECAPRENYL-PHOSPHATE ALPHA-N-ACETYLGLUCOSAMINYL 1-PHOSPHATE TRANSFERASE"/>
    <property type="match status" value="1"/>
</dbReference>
<dbReference type="PANTHER" id="PTHR22926">
    <property type="entry name" value="PHOSPHO-N-ACETYLMURAMOYL-PENTAPEPTIDE-TRANSFERASE"/>
    <property type="match status" value="1"/>
</dbReference>
<feature type="transmembrane region" description="Helical" evidence="8">
    <location>
        <begin position="6"/>
        <end position="26"/>
    </location>
</feature>
<evidence type="ECO:0000256" key="4">
    <source>
        <dbReference type="ARBA" id="ARBA00022692"/>
    </source>
</evidence>
<keyword evidence="6 8" id="KW-0472">Membrane</keyword>
<keyword evidence="7" id="KW-0460">Magnesium</keyword>
<feature type="transmembrane region" description="Helical" evidence="8">
    <location>
        <begin position="131"/>
        <end position="149"/>
    </location>
</feature>
<dbReference type="EMBL" id="FOQA01000002">
    <property type="protein sequence ID" value="SFH69009.1"/>
    <property type="molecule type" value="Genomic_DNA"/>
</dbReference>
<evidence type="ECO:0000256" key="8">
    <source>
        <dbReference type="SAM" id="Phobius"/>
    </source>
</evidence>
<feature type="transmembrane region" description="Helical" evidence="8">
    <location>
        <begin position="215"/>
        <end position="233"/>
    </location>
</feature>
<evidence type="ECO:0000256" key="7">
    <source>
        <dbReference type="PIRSR" id="PIRSR600715-1"/>
    </source>
</evidence>
<comment type="subcellular location">
    <subcellularLocation>
        <location evidence="1">Cell membrane</location>
        <topology evidence="1">Multi-pass membrane protein</topology>
    </subcellularLocation>
</comment>
<accession>A0A1I3C494</accession>
<feature type="binding site" evidence="7">
    <location>
        <position position="154"/>
    </location>
    <ligand>
        <name>Mg(2+)</name>
        <dbReference type="ChEBI" id="CHEBI:18420"/>
    </ligand>
</feature>
<dbReference type="GO" id="GO:0005886">
    <property type="term" value="C:plasma membrane"/>
    <property type="evidence" value="ECO:0007669"/>
    <property type="project" value="UniProtKB-SubCell"/>
</dbReference>
<dbReference type="Pfam" id="PF00953">
    <property type="entry name" value="Glycos_transf_4"/>
    <property type="match status" value="1"/>
</dbReference>
<dbReference type="AlphaFoldDB" id="A0A1I3C494"/>
<protein>
    <submittedName>
        <fullName evidence="9">UDP-GlcNAc:undecaprenyl-phosphate GlcNAc-1-phosphate transferase</fullName>
    </submittedName>
</protein>
<feature type="transmembrane region" description="Helical" evidence="8">
    <location>
        <begin position="315"/>
        <end position="337"/>
    </location>
</feature>
<dbReference type="Proteomes" id="UP000199287">
    <property type="component" value="Unassembled WGS sequence"/>
</dbReference>
<dbReference type="InterPro" id="IPR000715">
    <property type="entry name" value="Glycosyl_transferase_4"/>
</dbReference>
<feature type="binding site" evidence="7">
    <location>
        <position position="214"/>
    </location>
    <ligand>
        <name>Mg(2+)</name>
        <dbReference type="ChEBI" id="CHEBI:18420"/>
    </ligand>
</feature>
<evidence type="ECO:0000313" key="10">
    <source>
        <dbReference type="Proteomes" id="UP000199287"/>
    </source>
</evidence>
<evidence type="ECO:0000256" key="6">
    <source>
        <dbReference type="ARBA" id="ARBA00023136"/>
    </source>
</evidence>
<dbReference type="GO" id="GO:0071555">
    <property type="term" value="P:cell wall organization"/>
    <property type="evidence" value="ECO:0007669"/>
    <property type="project" value="TreeGrafter"/>
</dbReference>
<keyword evidence="7" id="KW-0479">Metal-binding</keyword>
<evidence type="ECO:0000256" key="5">
    <source>
        <dbReference type="ARBA" id="ARBA00022989"/>
    </source>
</evidence>
<keyword evidence="5 8" id="KW-1133">Transmembrane helix</keyword>
<dbReference type="CDD" id="cd06853">
    <property type="entry name" value="GT_WecA_like"/>
    <property type="match status" value="1"/>
</dbReference>
<gene>
    <name evidence="9" type="ORF">SAMN05192551_102185</name>
</gene>
<dbReference type="InterPro" id="IPR018480">
    <property type="entry name" value="PNAcMuramoyl-5peptid_Trfase_CS"/>
</dbReference>
<keyword evidence="4 8" id="KW-0812">Transmembrane</keyword>
<dbReference type="RefSeq" id="WP_242939328.1">
    <property type="nucleotide sequence ID" value="NZ_FOQA01000002.1"/>
</dbReference>
<evidence type="ECO:0000256" key="2">
    <source>
        <dbReference type="ARBA" id="ARBA00022475"/>
    </source>
</evidence>
<feature type="transmembrane region" description="Helical" evidence="8">
    <location>
        <begin position="239"/>
        <end position="260"/>
    </location>
</feature>
<reference evidence="10" key="1">
    <citation type="submission" date="2016-10" db="EMBL/GenBank/DDBJ databases">
        <authorList>
            <person name="Varghese N."/>
            <person name="Submissions S."/>
        </authorList>
    </citation>
    <scope>NUCLEOTIDE SEQUENCE [LARGE SCALE GENOMIC DNA]</scope>
    <source>
        <strain evidence="10">Z-7934</strain>
    </source>
</reference>
<dbReference type="STRING" id="69895.SAMN05192551_102185"/>